<gene>
    <name evidence="8" type="ORF">ENW73_03275</name>
</gene>
<dbReference type="InterPro" id="IPR051463">
    <property type="entry name" value="Peptidase_U62_metallo"/>
</dbReference>
<reference evidence="8" key="1">
    <citation type="journal article" date="2020" name="mSystems">
        <title>Genome- and Community-Level Interaction Insights into Carbon Utilization and Element Cycling Functions of Hydrothermarchaeota in Hydrothermal Sediment.</title>
        <authorList>
            <person name="Zhou Z."/>
            <person name="Liu Y."/>
            <person name="Xu W."/>
            <person name="Pan J."/>
            <person name="Luo Z.H."/>
            <person name="Li M."/>
        </authorList>
    </citation>
    <scope>NUCLEOTIDE SEQUENCE [LARGE SCALE GENOMIC DNA]</scope>
    <source>
        <strain evidence="8">SpSt-876</strain>
    </source>
</reference>
<evidence type="ECO:0000313" key="8">
    <source>
        <dbReference type="EMBL" id="HHS51877.1"/>
    </source>
</evidence>
<dbReference type="PANTHER" id="PTHR30624:SF10">
    <property type="entry name" value="CONSERVED PROTEIN"/>
    <property type="match status" value="1"/>
</dbReference>
<dbReference type="InterPro" id="IPR002510">
    <property type="entry name" value="Metalloprtase-TldD/E_N"/>
</dbReference>
<comment type="similarity">
    <text evidence="1">Belongs to the peptidase U62 family.</text>
</comment>
<keyword evidence="3" id="KW-0378">Hydrolase</keyword>
<keyword evidence="4" id="KW-0482">Metalloprotease</keyword>
<evidence type="ECO:0000256" key="4">
    <source>
        <dbReference type="ARBA" id="ARBA00023049"/>
    </source>
</evidence>
<dbReference type="AlphaFoldDB" id="A0A7C6EA64"/>
<dbReference type="GO" id="GO:0008237">
    <property type="term" value="F:metallopeptidase activity"/>
    <property type="evidence" value="ECO:0007669"/>
    <property type="project" value="UniProtKB-KW"/>
</dbReference>
<organism evidence="8">
    <name type="scientific">candidate division WOR-3 bacterium</name>
    <dbReference type="NCBI Taxonomy" id="2052148"/>
    <lineage>
        <taxon>Bacteria</taxon>
        <taxon>Bacteria division WOR-3</taxon>
    </lineage>
</organism>
<evidence type="ECO:0000259" key="5">
    <source>
        <dbReference type="Pfam" id="PF01523"/>
    </source>
</evidence>
<dbReference type="Pfam" id="PF19289">
    <property type="entry name" value="PmbA_TldD_3rd"/>
    <property type="match status" value="1"/>
</dbReference>
<dbReference type="GO" id="GO:0005829">
    <property type="term" value="C:cytosol"/>
    <property type="evidence" value="ECO:0007669"/>
    <property type="project" value="TreeGrafter"/>
</dbReference>
<comment type="caution">
    <text evidence="8">The sequence shown here is derived from an EMBL/GenBank/DDBJ whole genome shotgun (WGS) entry which is preliminary data.</text>
</comment>
<accession>A0A7C6EA64</accession>
<protein>
    <submittedName>
        <fullName evidence="8">TldD/PmbA family protein</fullName>
    </submittedName>
</protein>
<feature type="domain" description="Metalloprotease TldD/E N-terminal" evidence="5">
    <location>
        <begin position="21"/>
        <end position="84"/>
    </location>
</feature>
<proteinExistence type="inferred from homology"/>
<dbReference type="InterPro" id="IPR036059">
    <property type="entry name" value="TldD/PmbA_sf"/>
</dbReference>
<evidence type="ECO:0000256" key="1">
    <source>
        <dbReference type="ARBA" id="ARBA00005836"/>
    </source>
</evidence>
<dbReference type="Gene3D" id="3.30.2290.10">
    <property type="entry name" value="PmbA/TldD superfamily"/>
    <property type="match status" value="1"/>
</dbReference>
<feature type="domain" description="Metalloprotease TldD/E C-terminal" evidence="6">
    <location>
        <begin position="237"/>
        <end position="479"/>
    </location>
</feature>
<feature type="domain" description="Metalloprotease TldD/E central" evidence="7">
    <location>
        <begin position="117"/>
        <end position="226"/>
    </location>
</feature>
<dbReference type="InterPro" id="IPR045570">
    <property type="entry name" value="Metalloprtase-TldD/E_cen_dom"/>
</dbReference>
<evidence type="ECO:0000259" key="6">
    <source>
        <dbReference type="Pfam" id="PF19289"/>
    </source>
</evidence>
<dbReference type="Pfam" id="PF01523">
    <property type="entry name" value="PmbA_TldD_1st"/>
    <property type="match status" value="1"/>
</dbReference>
<dbReference type="InterPro" id="IPR035068">
    <property type="entry name" value="TldD/PmbA_N"/>
</dbReference>
<evidence type="ECO:0000259" key="7">
    <source>
        <dbReference type="Pfam" id="PF19290"/>
    </source>
</evidence>
<dbReference type="FunFam" id="3.30.2290.10:FF:000003">
    <property type="entry name" value="Zinc-dependent protease, TldD/PmbA family"/>
    <property type="match status" value="1"/>
</dbReference>
<dbReference type="Pfam" id="PF19290">
    <property type="entry name" value="PmbA_TldD_2nd"/>
    <property type="match status" value="1"/>
</dbReference>
<evidence type="ECO:0000256" key="3">
    <source>
        <dbReference type="ARBA" id="ARBA00022801"/>
    </source>
</evidence>
<dbReference type="SUPFAM" id="SSF111283">
    <property type="entry name" value="Putative modulator of DNA gyrase, PmbA/TldD"/>
    <property type="match status" value="1"/>
</dbReference>
<evidence type="ECO:0000256" key="2">
    <source>
        <dbReference type="ARBA" id="ARBA00022670"/>
    </source>
</evidence>
<dbReference type="EMBL" id="DTLI01000082">
    <property type="protein sequence ID" value="HHS51877.1"/>
    <property type="molecule type" value="Genomic_DNA"/>
</dbReference>
<dbReference type="PANTHER" id="PTHR30624">
    <property type="entry name" value="UNCHARACTERIZED PROTEIN TLDD AND PMBA"/>
    <property type="match status" value="1"/>
</dbReference>
<dbReference type="InterPro" id="IPR045569">
    <property type="entry name" value="Metalloprtase-TldD/E_C"/>
</dbReference>
<dbReference type="GO" id="GO:0006508">
    <property type="term" value="P:proteolysis"/>
    <property type="evidence" value="ECO:0007669"/>
    <property type="project" value="UniProtKB-KW"/>
</dbReference>
<sequence>MKDFLENLTGELTAQKIDYGDIRVVATKEETIIVRNGVVESITQTADIGFGVRILKDNGWGFSASCELTKAEGNKVIKEALTIAKSSAQIKGKRHQGQILSELPPQKGNYATKFAKDPFAIPLSEKIDLLMKSEEILRASPKVKISQATLSFRKMKKYFASTEGAWLEQEILISGGGIECYAFANGEMQRRSYPCAFGGNYAQKGYEFIEELELVRNAEQTREEALMLLAAEPCPQGKTTIIIGSNQLALQVHESIGHPTELDRVLGTEASYAGTSFVTLDKLGNFRYGSDKVQVYADATIEGGLGTFGFDDEGVEAQRFPIIKNGIFTNFLTSRDTAPLINQKSNACARAASWNRIPLIRMTNINLEPGTWRLEDLISDTKDGIYLETNRSWSIDDKRLNFQFGTEIAYKIENGKLTKIYKNPLYTGITPEFWQSCDAIADKESWILWGLPNCGKGEPGQIAYVGHGTAPARFRNVMVGAAR</sequence>
<name>A0A7C6EA64_UNCW3</name>
<keyword evidence="2" id="KW-0645">Protease</keyword>